<feature type="transmembrane region" description="Helical" evidence="6">
    <location>
        <begin position="75"/>
        <end position="96"/>
    </location>
</feature>
<dbReference type="PANTHER" id="PTHR30482:SF4">
    <property type="entry name" value="SLR1201 PROTEIN"/>
    <property type="match status" value="1"/>
</dbReference>
<dbReference type="GO" id="GO:0015658">
    <property type="term" value="F:branched-chain amino acid transmembrane transporter activity"/>
    <property type="evidence" value="ECO:0007669"/>
    <property type="project" value="InterPro"/>
</dbReference>
<dbReference type="InterPro" id="IPR001851">
    <property type="entry name" value="ABC_transp_permease"/>
</dbReference>
<feature type="transmembrane region" description="Helical" evidence="6">
    <location>
        <begin position="103"/>
        <end position="126"/>
    </location>
</feature>
<evidence type="ECO:0000313" key="8">
    <source>
        <dbReference type="Proteomes" id="UP000318509"/>
    </source>
</evidence>
<feature type="transmembrane region" description="Helical" evidence="6">
    <location>
        <begin position="20"/>
        <end position="38"/>
    </location>
</feature>
<evidence type="ECO:0000256" key="1">
    <source>
        <dbReference type="ARBA" id="ARBA00004651"/>
    </source>
</evidence>
<comment type="caution">
    <text evidence="7">The sequence shown here is derived from an EMBL/GenBank/DDBJ whole genome shotgun (WGS) entry which is preliminary data.</text>
</comment>
<proteinExistence type="predicted"/>
<feature type="transmembrane region" description="Helical" evidence="6">
    <location>
        <begin position="289"/>
        <end position="308"/>
    </location>
</feature>
<comment type="subcellular location">
    <subcellularLocation>
        <location evidence="1">Cell membrane</location>
        <topology evidence="1">Multi-pass membrane protein</topology>
    </subcellularLocation>
</comment>
<keyword evidence="3 6" id="KW-0812">Transmembrane</keyword>
<keyword evidence="2" id="KW-1003">Cell membrane</keyword>
<dbReference type="GO" id="GO:0005886">
    <property type="term" value="C:plasma membrane"/>
    <property type="evidence" value="ECO:0007669"/>
    <property type="project" value="UniProtKB-SubCell"/>
</dbReference>
<protein>
    <submittedName>
        <fullName evidence="7">Urea ABC transporter permease</fullName>
    </submittedName>
</protein>
<name>A0A537K0C4_9BACT</name>
<keyword evidence="5 6" id="KW-0472">Membrane</keyword>
<sequence>MRVRSGGFWRMVNGPQELGTSPAFWTAAALCAAGLLFYPLIGSTFALSSLASFLLFVPMGLGLGLLWGYNGVLSFGQAAFFGAAGYVYGLIAGNLVGLPAGTLLAAAGGIAAAILLAGAFGYFVFYGQVSGWIIPLLTLVLSLILETFMAQTAGYRWRIGRVLFGGYNGMTNIPSLTIGPIALGGASTPFYYLAVALAMLTYLGLRLLVNSRYGHIVVAIRDDPERTRMLGHHVDAIQVQVFMLAAALAGVSGVLYVSWGNYMSPSNIGLLAATLPVIWTAVGGRRSLLAVFLSVIALRWLADSLAVWGGAYAFLVLGGLLLATMLFFPTGIVVALAHAGRWWTSRARTRATHTPVESREH</sequence>
<feature type="transmembrane region" description="Helical" evidence="6">
    <location>
        <begin position="162"/>
        <end position="183"/>
    </location>
</feature>
<evidence type="ECO:0000256" key="5">
    <source>
        <dbReference type="ARBA" id="ARBA00023136"/>
    </source>
</evidence>
<feature type="transmembrane region" description="Helical" evidence="6">
    <location>
        <begin position="189"/>
        <end position="209"/>
    </location>
</feature>
<accession>A0A537K0C4</accession>
<feature type="transmembrane region" description="Helical" evidence="6">
    <location>
        <begin position="45"/>
        <end position="69"/>
    </location>
</feature>
<keyword evidence="4 6" id="KW-1133">Transmembrane helix</keyword>
<dbReference type="AlphaFoldDB" id="A0A537K0C4"/>
<feature type="transmembrane region" description="Helical" evidence="6">
    <location>
        <begin position="236"/>
        <end position="259"/>
    </location>
</feature>
<dbReference type="CDD" id="cd06581">
    <property type="entry name" value="TM_PBP1_LivM_like"/>
    <property type="match status" value="1"/>
</dbReference>
<feature type="transmembrane region" description="Helical" evidence="6">
    <location>
        <begin position="314"/>
        <end position="340"/>
    </location>
</feature>
<dbReference type="InterPro" id="IPR043428">
    <property type="entry name" value="LivM-like"/>
</dbReference>
<evidence type="ECO:0000256" key="2">
    <source>
        <dbReference type="ARBA" id="ARBA00022475"/>
    </source>
</evidence>
<evidence type="ECO:0000256" key="3">
    <source>
        <dbReference type="ARBA" id="ARBA00022692"/>
    </source>
</evidence>
<feature type="transmembrane region" description="Helical" evidence="6">
    <location>
        <begin position="132"/>
        <end position="150"/>
    </location>
</feature>
<dbReference type="EMBL" id="VBAK01000132">
    <property type="protein sequence ID" value="TMI88916.1"/>
    <property type="molecule type" value="Genomic_DNA"/>
</dbReference>
<organism evidence="7 8">
    <name type="scientific">Candidatus Segetimicrobium genomatis</name>
    <dbReference type="NCBI Taxonomy" id="2569760"/>
    <lineage>
        <taxon>Bacteria</taxon>
        <taxon>Bacillati</taxon>
        <taxon>Candidatus Sysuimicrobiota</taxon>
        <taxon>Candidatus Sysuimicrobiia</taxon>
        <taxon>Candidatus Sysuimicrobiales</taxon>
        <taxon>Candidatus Segetimicrobiaceae</taxon>
        <taxon>Candidatus Segetimicrobium</taxon>
    </lineage>
</organism>
<evidence type="ECO:0000313" key="7">
    <source>
        <dbReference type="EMBL" id="TMI88916.1"/>
    </source>
</evidence>
<feature type="transmembrane region" description="Helical" evidence="6">
    <location>
        <begin position="265"/>
        <end position="282"/>
    </location>
</feature>
<dbReference type="Proteomes" id="UP000318509">
    <property type="component" value="Unassembled WGS sequence"/>
</dbReference>
<dbReference type="PANTHER" id="PTHR30482">
    <property type="entry name" value="HIGH-AFFINITY BRANCHED-CHAIN AMINO ACID TRANSPORT SYSTEM PERMEASE"/>
    <property type="match status" value="1"/>
</dbReference>
<reference evidence="7 8" key="1">
    <citation type="journal article" date="2019" name="Nat. Microbiol.">
        <title>Mediterranean grassland soil C-N compound turnover is dependent on rainfall and depth, and is mediated by genomically divergent microorganisms.</title>
        <authorList>
            <person name="Diamond S."/>
            <person name="Andeer P.F."/>
            <person name="Li Z."/>
            <person name="Crits-Christoph A."/>
            <person name="Burstein D."/>
            <person name="Anantharaman K."/>
            <person name="Lane K.R."/>
            <person name="Thomas B.C."/>
            <person name="Pan C."/>
            <person name="Northen T.R."/>
            <person name="Banfield J.F."/>
        </authorList>
    </citation>
    <scope>NUCLEOTIDE SEQUENCE [LARGE SCALE GENOMIC DNA]</scope>
    <source>
        <strain evidence="7">NP_3</strain>
    </source>
</reference>
<evidence type="ECO:0000256" key="6">
    <source>
        <dbReference type="SAM" id="Phobius"/>
    </source>
</evidence>
<evidence type="ECO:0000256" key="4">
    <source>
        <dbReference type="ARBA" id="ARBA00022989"/>
    </source>
</evidence>
<gene>
    <name evidence="7" type="ORF">E6H00_11170</name>
</gene>
<dbReference type="Pfam" id="PF02653">
    <property type="entry name" value="BPD_transp_2"/>
    <property type="match status" value="1"/>
</dbReference>